<dbReference type="PANTHER" id="PTHR20982:SF3">
    <property type="entry name" value="MITOCHONDRIAL RIBOSOME RECYCLING FACTOR PSEUDO 1"/>
    <property type="match status" value="1"/>
</dbReference>
<evidence type="ECO:0000259" key="7">
    <source>
        <dbReference type="Pfam" id="PF01765"/>
    </source>
</evidence>
<dbReference type="HAMAP" id="MF_00040">
    <property type="entry name" value="RRF"/>
    <property type="match status" value="1"/>
</dbReference>
<reference evidence="8 9" key="1">
    <citation type="submission" date="2012-06" db="EMBL/GenBank/DDBJ databases">
        <title>Draft genome sequence of Lactobacillus gigeriorum CRBIP 24.85T, isolated from chicken crop.</title>
        <authorList>
            <person name="Cousin S."/>
            <person name="Ma L."/>
            <person name="Creno S."/>
            <person name="Clermont D."/>
            <person name="Loux V."/>
            <person name="Bizet C."/>
            <person name="Bouchier C."/>
        </authorList>
    </citation>
    <scope>NUCLEOTIDE SEQUENCE [LARGE SCALE GENOMIC DNA]</scope>
    <source>
        <strain evidence="9">CRBIP 24.85T</strain>
    </source>
</reference>
<dbReference type="Pfam" id="PF01765">
    <property type="entry name" value="RRF"/>
    <property type="match status" value="1"/>
</dbReference>
<dbReference type="FunFam" id="1.10.132.20:FF:000001">
    <property type="entry name" value="Ribosome-recycling factor"/>
    <property type="match status" value="1"/>
</dbReference>
<keyword evidence="3 5" id="KW-0963">Cytoplasm</keyword>
<proteinExistence type="inferred from homology"/>
<dbReference type="SUPFAM" id="SSF55194">
    <property type="entry name" value="Ribosome recycling factor, RRF"/>
    <property type="match status" value="1"/>
</dbReference>
<dbReference type="FunFam" id="3.30.1360.40:FF:000001">
    <property type="entry name" value="Ribosome-recycling factor"/>
    <property type="match status" value="1"/>
</dbReference>
<sequence length="192" mass="21592">MKEEKIMDNEAIVKAKENMEKSIKVYQRNLASIRAGVANAGLLEGVRVEYYGVPTPLTQMSSITIPEPRVLLVTPYDVNSLDNIEHAILASNLGLTPANDGKVIRLVIPQLTGERRQEIAKQVGKEAEEAKISIRNIRRDAMNSLKKQQKDDEITEDEQRNLEKQVQKVTDDATKKIDQLADTKRKEITQGN</sequence>
<evidence type="ECO:0000256" key="3">
    <source>
        <dbReference type="ARBA" id="ARBA00022490"/>
    </source>
</evidence>
<dbReference type="GO" id="GO:0006415">
    <property type="term" value="P:translational termination"/>
    <property type="evidence" value="ECO:0007669"/>
    <property type="project" value="UniProtKB-UniRule"/>
</dbReference>
<protein>
    <recommendedName>
        <fullName evidence="5">Ribosome-recycling factor</fullName>
        <shortName evidence="5">RRF</shortName>
    </recommendedName>
    <alternativeName>
        <fullName evidence="5">Ribosome-releasing factor</fullName>
    </alternativeName>
</protein>
<accession>I7LC61</accession>
<comment type="subcellular location">
    <subcellularLocation>
        <location evidence="1 5">Cytoplasm</location>
    </subcellularLocation>
</comment>
<dbReference type="GO" id="GO:0043023">
    <property type="term" value="F:ribosomal large subunit binding"/>
    <property type="evidence" value="ECO:0007669"/>
    <property type="project" value="TreeGrafter"/>
</dbReference>
<dbReference type="GO" id="GO:0005737">
    <property type="term" value="C:cytoplasm"/>
    <property type="evidence" value="ECO:0007669"/>
    <property type="project" value="UniProtKB-SubCell"/>
</dbReference>
<comment type="function">
    <text evidence="5">Responsible for the release of ribosomes from messenger RNA at the termination of protein biosynthesis. May increase the efficiency of translation by recycling ribosomes from one round of translation to another.</text>
</comment>
<feature type="region of interest" description="Disordered" evidence="6">
    <location>
        <begin position="144"/>
        <end position="172"/>
    </location>
</feature>
<feature type="compositionally biased region" description="Basic and acidic residues" evidence="6">
    <location>
        <begin position="148"/>
        <end position="172"/>
    </location>
</feature>
<dbReference type="PANTHER" id="PTHR20982">
    <property type="entry name" value="RIBOSOME RECYCLING FACTOR"/>
    <property type="match status" value="1"/>
</dbReference>
<comment type="caution">
    <text evidence="8">The sequence shown here is derived from an EMBL/GenBank/DDBJ whole genome shotgun (WGS) entry which is preliminary data.</text>
</comment>
<evidence type="ECO:0000256" key="4">
    <source>
        <dbReference type="ARBA" id="ARBA00022917"/>
    </source>
</evidence>
<evidence type="ECO:0000313" key="9">
    <source>
        <dbReference type="Proteomes" id="UP000009326"/>
    </source>
</evidence>
<dbReference type="InterPro" id="IPR023584">
    <property type="entry name" value="Ribosome_recyc_fac_dom"/>
</dbReference>
<dbReference type="Proteomes" id="UP000009326">
    <property type="component" value="Unassembled WGS sequence"/>
</dbReference>
<dbReference type="InterPro" id="IPR002661">
    <property type="entry name" value="Ribosome_recyc_fac"/>
</dbReference>
<comment type="similarity">
    <text evidence="2 5">Belongs to the RRF family.</text>
</comment>
<dbReference type="Gene3D" id="3.30.1360.40">
    <property type="match status" value="1"/>
</dbReference>
<dbReference type="AlphaFoldDB" id="I7LC61"/>
<name>I7LC61_9LACO</name>
<evidence type="ECO:0000256" key="1">
    <source>
        <dbReference type="ARBA" id="ARBA00004496"/>
    </source>
</evidence>
<dbReference type="STRING" id="1423751.FC38_GL000229"/>
<dbReference type="CDD" id="cd00520">
    <property type="entry name" value="RRF"/>
    <property type="match status" value="1"/>
</dbReference>
<evidence type="ECO:0000256" key="6">
    <source>
        <dbReference type="SAM" id="MobiDB-lite"/>
    </source>
</evidence>
<evidence type="ECO:0000256" key="2">
    <source>
        <dbReference type="ARBA" id="ARBA00005912"/>
    </source>
</evidence>
<evidence type="ECO:0000313" key="8">
    <source>
        <dbReference type="EMBL" id="CCI86206.1"/>
    </source>
</evidence>
<organism evidence="8 9">
    <name type="scientific">Lactobacillus gigeriorum DSM 23908 = CRBIP 24.85</name>
    <dbReference type="NCBI Taxonomy" id="1423751"/>
    <lineage>
        <taxon>Bacteria</taxon>
        <taxon>Bacillati</taxon>
        <taxon>Bacillota</taxon>
        <taxon>Bacilli</taxon>
        <taxon>Lactobacillales</taxon>
        <taxon>Lactobacillaceae</taxon>
        <taxon>Lactobacillus</taxon>
    </lineage>
</organism>
<dbReference type="Gene3D" id="1.10.132.20">
    <property type="entry name" value="Ribosome-recycling factor"/>
    <property type="match status" value="1"/>
</dbReference>
<feature type="domain" description="Ribosome recycling factor" evidence="7">
    <location>
        <begin position="27"/>
        <end position="188"/>
    </location>
</feature>
<dbReference type="EMBL" id="CAKC01000002">
    <property type="protein sequence ID" value="CCI86206.1"/>
    <property type="molecule type" value="Genomic_DNA"/>
</dbReference>
<dbReference type="InterPro" id="IPR036191">
    <property type="entry name" value="RRF_sf"/>
</dbReference>
<keyword evidence="4 5" id="KW-0648">Protein biosynthesis</keyword>
<dbReference type="NCBIfam" id="TIGR00496">
    <property type="entry name" value="frr"/>
    <property type="match status" value="1"/>
</dbReference>
<gene>
    <name evidence="5" type="primary">frr</name>
    <name evidence="8" type="ORF">BN52_04395</name>
</gene>
<evidence type="ECO:0000256" key="5">
    <source>
        <dbReference type="HAMAP-Rule" id="MF_00040"/>
    </source>
</evidence>